<dbReference type="STRING" id="76731.RD2015_3413"/>
<dbReference type="EMBL" id="CP013729">
    <property type="protein sequence ID" value="ALV07870.1"/>
    <property type="molecule type" value="Genomic_DNA"/>
</dbReference>
<organism evidence="1 2">
    <name type="scientific">Roseateles depolymerans</name>
    <dbReference type="NCBI Taxonomy" id="76731"/>
    <lineage>
        <taxon>Bacteria</taxon>
        <taxon>Pseudomonadati</taxon>
        <taxon>Pseudomonadota</taxon>
        <taxon>Betaproteobacteria</taxon>
        <taxon>Burkholderiales</taxon>
        <taxon>Sphaerotilaceae</taxon>
        <taxon>Roseateles</taxon>
    </lineage>
</organism>
<keyword evidence="2" id="KW-1185">Reference proteome</keyword>
<gene>
    <name evidence="1" type="ORF">RD2015_3413</name>
</gene>
<evidence type="ECO:0000313" key="2">
    <source>
        <dbReference type="Proteomes" id="UP000060699"/>
    </source>
</evidence>
<accession>A0A0U3L977</accession>
<dbReference type="OrthoDB" id="9972111at2"/>
<reference evidence="1 2" key="1">
    <citation type="submission" date="2015-12" db="EMBL/GenBank/DDBJ databases">
        <title>Complete genome of Roseateles depolymerans KCTC 42856.</title>
        <authorList>
            <person name="Kim K.M."/>
        </authorList>
    </citation>
    <scope>NUCLEOTIDE SEQUENCE [LARGE SCALE GENOMIC DNA]</scope>
    <source>
        <strain evidence="1 2">KCTC 42856</strain>
    </source>
</reference>
<dbReference type="Proteomes" id="UP000060699">
    <property type="component" value="Chromosome"/>
</dbReference>
<dbReference type="KEGG" id="rdp:RD2015_3413"/>
<sequence length="90" mass="10186">MKTKHPRRVRDQKDSERYAGSPMGVASRYSPLADRTVTAHWGGDNSNGHRGIAKARRGAKKYVNSRIRFREKAALRQWAADSNRDDDGSM</sequence>
<dbReference type="RefSeq" id="WP_058935921.1">
    <property type="nucleotide sequence ID" value="NZ_CP013729.1"/>
</dbReference>
<evidence type="ECO:0000313" key="1">
    <source>
        <dbReference type="EMBL" id="ALV07870.1"/>
    </source>
</evidence>
<name>A0A0U3L977_9BURK</name>
<proteinExistence type="predicted"/>
<protein>
    <submittedName>
        <fullName evidence="1">Uncharacterized protein</fullName>
    </submittedName>
</protein>
<dbReference type="AlphaFoldDB" id="A0A0U3L977"/>